<dbReference type="Proteomes" id="UP000324222">
    <property type="component" value="Unassembled WGS sequence"/>
</dbReference>
<reference evidence="1 2" key="1">
    <citation type="submission" date="2019-05" db="EMBL/GenBank/DDBJ databases">
        <title>Another draft genome of Portunus trituberculatus and its Hox gene families provides insights of decapod evolution.</title>
        <authorList>
            <person name="Jeong J.-H."/>
            <person name="Song I."/>
            <person name="Kim S."/>
            <person name="Choi T."/>
            <person name="Kim D."/>
            <person name="Ryu S."/>
            <person name="Kim W."/>
        </authorList>
    </citation>
    <scope>NUCLEOTIDE SEQUENCE [LARGE SCALE GENOMIC DNA]</scope>
    <source>
        <tissue evidence="1">Muscle</tissue>
    </source>
</reference>
<name>A0A5B7DN29_PORTR</name>
<evidence type="ECO:0000313" key="2">
    <source>
        <dbReference type="Proteomes" id="UP000324222"/>
    </source>
</evidence>
<evidence type="ECO:0000313" key="1">
    <source>
        <dbReference type="EMBL" id="MPC23021.1"/>
    </source>
</evidence>
<dbReference type="AlphaFoldDB" id="A0A5B7DN29"/>
<comment type="caution">
    <text evidence="1">The sequence shown here is derived from an EMBL/GenBank/DDBJ whole genome shotgun (WGS) entry which is preliminary data.</text>
</comment>
<protein>
    <submittedName>
        <fullName evidence="1">Uncharacterized protein</fullName>
    </submittedName>
</protein>
<gene>
    <name evidence="1" type="ORF">E2C01_016056</name>
</gene>
<keyword evidence="2" id="KW-1185">Reference proteome</keyword>
<proteinExistence type="predicted"/>
<organism evidence="1 2">
    <name type="scientific">Portunus trituberculatus</name>
    <name type="common">Swimming crab</name>
    <name type="synonym">Neptunus trituberculatus</name>
    <dbReference type="NCBI Taxonomy" id="210409"/>
    <lineage>
        <taxon>Eukaryota</taxon>
        <taxon>Metazoa</taxon>
        <taxon>Ecdysozoa</taxon>
        <taxon>Arthropoda</taxon>
        <taxon>Crustacea</taxon>
        <taxon>Multicrustacea</taxon>
        <taxon>Malacostraca</taxon>
        <taxon>Eumalacostraca</taxon>
        <taxon>Eucarida</taxon>
        <taxon>Decapoda</taxon>
        <taxon>Pleocyemata</taxon>
        <taxon>Brachyura</taxon>
        <taxon>Eubrachyura</taxon>
        <taxon>Portunoidea</taxon>
        <taxon>Portunidae</taxon>
        <taxon>Portuninae</taxon>
        <taxon>Portunus</taxon>
    </lineage>
</organism>
<dbReference type="EMBL" id="VSRR010001155">
    <property type="protein sequence ID" value="MPC23021.1"/>
    <property type="molecule type" value="Genomic_DNA"/>
</dbReference>
<sequence length="77" mass="9075">MEEEMGCQWKMHRRGSVEKRKIDTKRMEATDEDRVTDLETAYDGTMTVTKETNRRYSTDDFQYSVDTSAMVRVPRSS</sequence>
<accession>A0A5B7DN29</accession>